<protein>
    <submittedName>
        <fullName evidence="5">Ribosomal protein S3</fullName>
    </submittedName>
</protein>
<comment type="similarity">
    <text evidence="1">Belongs to the universal ribosomal protein uS3 family.</text>
</comment>
<keyword evidence="2 5" id="KW-0689">Ribosomal protein</keyword>
<evidence type="ECO:0000259" key="4">
    <source>
        <dbReference type="Pfam" id="PF00189"/>
    </source>
</evidence>
<dbReference type="PANTHER" id="PTHR35928:SF2">
    <property type="entry name" value="SMALL RIBOSOMAL SUBUNIT PROTEIN US3M"/>
    <property type="match status" value="1"/>
</dbReference>
<keyword evidence="3" id="KW-0687">Ribonucleoprotein</keyword>
<dbReference type="InterPro" id="IPR044954">
    <property type="entry name" value="Ribosomal_uS3m_plant"/>
</dbReference>
<accession>A0A0H3WGV4</accession>
<gene>
    <name evidence="5" type="primary">rps3</name>
</gene>
<evidence type="ECO:0000313" key="5">
    <source>
        <dbReference type="EMBL" id="AKL79266.1"/>
    </source>
</evidence>
<sequence length="506" mass="56632">MAKVFECISYYYGHAVFQDVNWISSIRTCFGSRLVRSMPLQCPKRTLLHLLLPRKTKRRLAPPFAVERQYRRSYDGSIKHGSASGANIKPTLRLKLPSALGLRWSSNETRRGTLEIAMAQLEPIGKLASRMSEANTTTIGLVQTQRNVSFSIVQLRLPGIQLNRPGSDRAAYPQFSERNPAVLESISSSVLKYVLNKINHLFHVAPAAMMVPHLEPGLSWSLPGLPWMSDQVRPGLAAVLEMAIALESREGISKRIRDRIDIGVERTLSVEWAVLLRGWNNRQINSKRVGTKSPYAFFGAQAVTRAALLDDPITAARGTTPSVYTVANLVAKETVQEWLVQCIGRVGLMERLTTGIEQLSSILKVLHYWNSFWWNTRPLSTISLLDSVKLQSAYQSAAFIAQDVSLLPRQQNRPIRSITTSISRSLLSRNAPKRIKWLRLWCAGRFRGGAIARNEVLTVGKQTRGICRPVQLLESNVDYAAVGVATRYGMLGVKVWIAFNQHPPRS</sequence>
<dbReference type="Pfam" id="PF00189">
    <property type="entry name" value="Ribosomal_S3_C"/>
    <property type="match status" value="1"/>
</dbReference>
<keyword evidence="5" id="KW-0496">Mitochondrion</keyword>
<evidence type="ECO:0000256" key="3">
    <source>
        <dbReference type="ARBA" id="ARBA00023274"/>
    </source>
</evidence>
<dbReference type="EMBL" id="KT022222">
    <property type="protein sequence ID" value="AKL79259.1"/>
    <property type="molecule type" value="Genomic_DNA"/>
</dbReference>
<geneLocation type="mitochondrion" evidence="5"/>
<dbReference type="GO" id="GO:0003735">
    <property type="term" value="F:structural constituent of ribosome"/>
    <property type="evidence" value="ECO:0007669"/>
    <property type="project" value="InterPro"/>
</dbReference>
<dbReference type="SUPFAM" id="SSF54821">
    <property type="entry name" value="Ribosomal protein S3 C-terminal domain"/>
    <property type="match status" value="1"/>
</dbReference>
<proteinExistence type="inferred from homology"/>
<reference evidence="5" key="1">
    <citation type="journal article" date="2015" name="Proc. Natl. Acad. Sci. U.S.A.">
        <title>Miniaturized mitogenome of the parasitic plant Viscum scurruloideum is extremely divergent and dynamic and has lost all nad genes.</title>
        <authorList>
            <person name="Skippington E."/>
            <person name="Barkman T.J."/>
            <person name="Rice D.W."/>
            <person name="Palmer J.D."/>
        </authorList>
    </citation>
    <scope>NUCLEOTIDE SEQUENCE</scope>
</reference>
<dbReference type="Gene3D" id="3.30.1140.32">
    <property type="entry name" value="Ribosomal protein S3, C-terminal domain"/>
    <property type="match status" value="1"/>
</dbReference>
<dbReference type="EMBL" id="KT022223">
    <property type="protein sequence ID" value="AKL79266.1"/>
    <property type="molecule type" value="Genomic_DNA"/>
</dbReference>
<dbReference type="InterPro" id="IPR001351">
    <property type="entry name" value="Ribosomal_uS3_C"/>
</dbReference>
<dbReference type="GO" id="GO:1990904">
    <property type="term" value="C:ribonucleoprotein complex"/>
    <property type="evidence" value="ECO:0007669"/>
    <property type="project" value="UniProtKB-KW"/>
</dbReference>
<dbReference type="GO" id="GO:0005840">
    <property type="term" value="C:ribosome"/>
    <property type="evidence" value="ECO:0007669"/>
    <property type="project" value="UniProtKB-KW"/>
</dbReference>
<evidence type="ECO:0000256" key="1">
    <source>
        <dbReference type="ARBA" id="ARBA00010761"/>
    </source>
</evidence>
<name>A0A0H3WGV4_9MAGN</name>
<evidence type="ECO:0000256" key="2">
    <source>
        <dbReference type="ARBA" id="ARBA00022980"/>
    </source>
</evidence>
<dbReference type="AlphaFoldDB" id="A0A0H3WGV4"/>
<organism evidence="5">
    <name type="scientific">Viscum scurruloideum</name>
    <dbReference type="NCBI Taxonomy" id="1664545"/>
    <lineage>
        <taxon>Eukaryota</taxon>
        <taxon>Viridiplantae</taxon>
        <taxon>Streptophyta</taxon>
        <taxon>Embryophyta</taxon>
        <taxon>Tracheophyta</taxon>
        <taxon>Spermatophyta</taxon>
        <taxon>Magnoliopsida</taxon>
        <taxon>eudicotyledons</taxon>
        <taxon>Gunneridae</taxon>
        <taxon>Pentapetalae</taxon>
        <taxon>Santalales</taxon>
        <taxon>Viscaceae</taxon>
        <taxon>Viscum</taxon>
    </lineage>
</organism>
<feature type="domain" description="Small ribosomal subunit protein uS3 C-terminal" evidence="4">
    <location>
        <begin position="439"/>
        <end position="497"/>
    </location>
</feature>
<dbReference type="GO" id="GO:0006412">
    <property type="term" value="P:translation"/>
    <property type="evidence" value="ECO:0007669"/>
    <property type="project" value="InterPro"/>
</dbReference>
<dbReference type="InterPro" id="IPR036419">
    <property type="entry name" value="Ribosomal_S3_C_sf"/>
</dbReference>
<dbReference type="PANTHER" id="PTHR35928">
    <property type="entry name" value="RIBOSOMAL PROTEIN S3, MITOCHONDRIAL"/>
    <property type="match status" value="1"/>
</dbReference>